<name>A0A6N8IRW5_9BURK</name>
<dbReference type="Proteomes" id="UP000469385">
    <property type="component" value="Unassembled WGS sequence"/>
</dbReference>
<dbReference type="RefSeq" id="WP_181653964.1">
    <property type="nucleotide sequence ID" value="NZ_WSEL01000003.1"/>
</dbReference>
<proteinExistence type="predicted"/>
<keyword evidence="1" id="KW-0732">Signal</keyword>
<evidence type="ECO:0000313" key="2">
    <source>
        <dbReference type="EMBL" id="MVQ29631.1"/>
    </source>
</evidence>
<organism evidence="2 3">
    <name type="scientific">Ramlibacter pinisoli</name>
    <dbReference type="NCBI Taxonomy" id="2682844"/>
    <lineage>
        <taxon>Bacteria</taxon>
        <taxon>Pseudomonadati</taxon>
        <taxon>Pseudomonadota</taxon>
        <taxon>Betaproteobacteria</taxon>
        <taxon>Burkholderiales</taxon>
        <taxon>Comamonadaceae</taxon>
        <taxon>Ramlibacter</taxon>
    </lineage>
</organism>
<sequence length="151" mass="15889">MKRRHLLTVAAAAAVATIPALAAASLPRVEVFKNPDCGCCGAWVDHLEAAGFPVKVTEVPDTGAVRKRWSIPDEFGSCHTGVVAGYAIEGHVPAEDIKRLLARKPDAVGLSVPGMPVGSPGMEVGSRKDPYQVLLIDKAGRSSVFATYPKT</sequence>
<protein>
    <submittedName>
        <fullName evidence="2">DUF411 domain-containing protein</fullName>
    </submittedName>
</protein>
<comment type="caution">
    <text evidence="2">The sequence shown here is derived from an EMBL/GenBank/DDBJ whole genome shotgun (WGS) entry which is preliminary data.</text>
</comment>
<feature type="signal peptide" evidence="1">
    <location>
        <begin position="1"/>
        <end position="22"/>
    </location>
</feature>
<dbReference type="Pfam" id="PF04214">
    <property type="entry name" value="DUF411"/>
    <property type="match status" value="1"/>
</dbReference>
<evidence type="ECO:0000313" key="3">
    <source>
        <dbReference type="Proteomes" id="UP000469385"/>
    </source>
</evidence>
<reference evidence="2 3" key="1">
    <citation type="submission" date="2019-12" db="EMBL/GenBank/DDBJ databases">
        <authorList>
            <person name="Huq M.A."/>
        </authorList>
    </citation>
    <scope>NUCLEOTIDE SEQUENCE [LARGE SCALE GENOMIC DNA]</scope>
    <source>
        <strain evidence="2 3">MAH-25</strain>
    </source>
</reference>
<evidence type="ECO:0000256" key="1">
    <source>
        <dbReference type="SAM" id="SignalP"/>
    </source>
</evidence>
<dbReference type="InterPro" id="IPR007332">
    <property type="entry name" value="DUF411"/>
</dbReference>
<accession>A0A6N8IRW5</accession>
<feature type="chain" id="PRO_5026682665" evidence="1">
    <location>
        <begin position="23"/>
        <end position="151"/>
    </location>
</feature>
<dbReference type="EMBL" id="WSEL01000003">
    <property type="protein sequence ID" value="MVQ29631.1"/>
    <property type="molecule type" value="Genomic_DNA"/>
</dbReference>
<gene>
    <name evidence="2" type="ORF">GON04_09240</name>
</gene>
<dbReference type="AlphaFoldDB" id="A0A6N8IRW5"/>
<keyword evidence="3" id="KW-1185">Reference proteome</keyword>